<dbReference type="InterPro" id="IPR002053">
    <property type="entry name" value="Glyco_hydro_25"/>
</dbReference>
<dbReference type="PANTHER" id="PTHR44103">
    <property type="entry name" value="PROPROTEIN CONVERTASE P"/>
    <property type="match status" value="1"/>
</dbReference>
<evidence type="ECO:0000313" key="4">
    <source>
        <dbReference type="EMBL" id="NGN84850.1"/>
    </source>
</evidence>
<evidence type="ECO:0000256" key="3">
    <source>
        <dbReference type="ARBA" id="ARBA00023295"/>
    </source>
</evidence>
<dbReference type="SUPFAM" id="SSF69318">
    <property type="entry name" value="Integrin alpha N-terminal domain"/>
    <property type="match status" value="3"/>
</dbReference>
<dbReference type="PANTHER" id="PTHR44103:SF1">
    <property type="entry name" value="PROPROTEIN CONVERTASE P"/>
    <property type="match status" value="1"/>
</dbReference>
<accession>A0ABX0DHF2</accession>
<dbReference type="Gene3D" id="3.20.20.80">
    <property type="entry name" value="Glycosidases"/>
    <property type="match status" value="1"/>
</dbReference>
<dbReference type="Proteomes" id="UP000479226">
    <property type="component" value="Unassembled WGS sequence"/>
</dbReference>
<dbReference type="EMBL" id="JAAKZI010000031">
    <property type="protein sequence ID" value="NGN84850.1"/>
    <property type="molecule type" value="Genomic_DNA"/>
</dbReference>
<dbReference type="Pfam" id="PF01183">
    <property type="entry name" value="Glyco_hydro_25"/>
    <property type="match status" value="1"/>
</dbReference>
<keyword evidence="5" id="KW-1185">Reference proteome</keyword>
<organism evidence="4 5">
    <name type="scientific">Arthrobacter silviterrae</name>
    <dbReference type="NCBI Taxonomy" id="2026658"/>
    <lineage>
        <taxon>Bacteria</taxon>
        <taxon>Bacillati</taxon>
        <taxon>Actinomycetota</taxon>
        <taxon>Actinomycetes</taxon>
        <taxon>Micrococcales</taxon>
        <taxon>Micrococcaceae</taxon>
        <taxon>Arthrobacter</taxon>
    </lineage>
</organism>
<gene>
    <name evidence="4" type="ORF">G6N77_15500</name>
</gene>
<protein>
    <submittedName>
        <fullName evidence="4">Lysozyme</fullName>
    </submittedName>
</protein>
<dbReference type="InterPro" id="IPR028994">
    <property type="entry name" value="Integrin_alpha_N"/>
</dbReference>
<evidence type="ECO:0000256" key="1">
    <source>
        <dbReference type="ARBA" id="ARBA00010646"/>
    </source>
</evidence>
<proteinExistence type="inferred from homology"/>
<dbReference type="PROSITE" id="PS51904">
    <property type="entry name" value="GLYCOSYL_HYDROL_F25_2"/>
    <property type="match status" value="1"/>
</dbReference>
<evidence type="ECO:0000313" key="5">
    <source>
        <dbReference type="Proteomes" id="UP000479226"/>
    </source>
</evidence>
<name>A0ABX0DHF2_9MICC</name>
<comment type="caution">
    <text evidence="4">The sequence shown here is derived from an EMBL/GenBank/DDBJ whole genome shotgun (WGS) entry which is preliminary data.</text>
</comment>
<evidence type="ECO:0000256" key="2">
    <source>
        <dbReference type="ARBA" id="ARBA00022801"/>
    </source>
</evidence>
<comment type="similarity">
    <text evidence="1">Belongs to the glycosyl hydrolase 25 family.</text>
</comment>
<keyword evidence="3" id="KW-0326">Glycosidase</keyword>
<dbReference type="CDD" id="cd06412">
    <property type="entry name" value="GH25_CH-type"/>
    <property type="match status" value="1"/>
</dbReference>
<keyword evidence="2" id="KW-0378">Hydrolase</keyword>
<sequence length="1027" mass="106376">MGIGLAKQGPTQQKLPVGATAQSLLSPSLAQPLSTVAPAGVLGMDVSGWQTSDAAHSVSDVDWVAQWRLGARFVYIKATEGTSFRDASFSSQYTGASSVGMLRGGYHFARPDQSDGATQANFFASNGGGWSADGKTMPPLLDIENNPYGAECYGLSASQMVAWISSFSQQVQARTGRLPMIYTNYYWWQDCTGNSTAFTHQPLHIAAYGTSSPWMPGGWANYSVWQYSSTGPFAGDSNTWNGTQASLSTFATKADSLSTNAPPASNPSIPSTADVVAADSTGVLWDYPANGAGGLGVRKQIGQGWTGLRSITVIDWNSDGVLDLLAQWSGGSLSLYRGLLGGGFTAPQTLASSGWSGYQLTVGYWANSAQYPQILTRSDSGELRLWKNASGSGIDAGTQIGNGWGALNLAMVDFDGDGNQDLLAQDASGTVRLYRSNGAGGFMAEARKTVATGWNAYTSNTVSSGFAAPGSTGLLQRDTSGALRYLPVPGNSTFGAPSVVGSGWNPYLIAGGENINTSLPASPPPTIVPTPNPSIKSVSDVVSVDGAGILWRYPVVNAMLGAGTQIGSGFTGIKSVHVTDWNADGTLDLLVQRTNGQLVLYPGAAAGGFSTPVTLAASGWAGYDLTVGQWIRGGKYPSIVAQAPGGSLTSFTTTNGTSLTAGTTLAQGMTRMHPVMTDFDGDGNADITAIDNIGRLILYRSDGKGSLISETRPIIGSGWNTMTSLGPANGYTAAGSTGLLAKTATGALLYYPTSASRFGAASSIASGWAGTIVAGSQTLSARQALMGVNDVISADANGILWNSAATGNGQLQAPYPIGVGWTGLKSLHVLDWNQDGIPDILAQWSSGILTVYRGVKGGNFMSPITVGSGGWANIRITTGRWVSGQPYPGVLGITATGNLFYWANNSGAALSAGSQIGNGWGSLRIIMVDFDQDGSQDVLAVDGQGAMRLYRSTGKGSFIPEARPVVGSGWASFRQFTGVTGFAGPGSTGVLAYSWDGTVRFYPITAPRTWGTPSVLSRHVTGAAIGG</sequence>
<dbReference type="SMART" id="SM00641">
    <property type="entry name" value="Glyco_25"/>
    <property type="match status" value="1"/>
</dbReference>
<dbReference type="SUPFAM" id="SSF51445">
    <property type="entry name" value="(Trans)glycosidases"/>
    <property type="match status" value="1"/>
</dbReference>
<dbReference type="InterPro" id="IPR017853">
    <property type="entry name" value="GH"/>
</dbReference>
<reference evidence="4 5" key="1">
    <citation type="submission" date="2020-02" db="EMBL/GenBank/DDBJ databases">
        <title>Genome sequence of the type strain DSM 27180 of Arthrobacter silviterrae.</title>
        <authorList>
            <person name="Gao J."/>
            <person name="Sun J."/>
        </authorList>
    </citation>
    <scope>NUCLEOTIDE SEQUENCE [LARGE SCALE GENOMIC DNA]</scope>
    <source>
        <strain evidence="4 5">DSM 27180</strain>
    </source>
</reference>
<dbReference type="InterPro" id="IPR018077">
    <property type="entry name" value="Glyco_hydro_fam25_subgr"/>
</dbReference>